<dbReference type="GO" id="GO:0005524">
    <property type="term" value="F:ATP binding"/>
    <property type="evidence" value="ECO:0007669"/>
    <property type="project" value="UniProtKB-KW"/>
</dbReference>
<proteinExistence type="predicted"/>
<keyword evidence="2" id="KW-0067">ATP-binding</keyword>
<dbReference type="PANTHER" id="PTHR32071:SF38">
    <property type="entry name" value="PSP OPERON TRANSCRIPTIONAL ACTIVATOR"/>
    <property type="match status" value="1"/>
</dbReference>
<organism evidence="4 5">
    <name type="scientific">Lactobacillus johnsonii</name>
    <dbReference type="NCBI Taxonomy" id="33959"/>
    <lineage>
        <taxon>Bacteria</taxon>
        <taxon>Bacillati</taxon>
        <taxon>Bacillota</taxon>
        <taxon>Bacilli</taxon>
        <taxon>Lactobacillales</taxon>
        <taxon>Lactobacillaceae</taxon>
        <taxon>Lactobacillus</taxon>
    </lineage>
</organism>
<dbReference type="InterPro" id="IPR027417">
    <property type="entry name" value="P-loop_NTPase"/>
</dbReference>
<reference evidence="4" key="1">
    <citation type="journal article" date="2021" name="PeerJ">
        <title>Extensive microbial diversity within the chicken gut microbiome revealed by metagenomics and culture.</title>
        <authorList>
            <person name="Gilroy R."/>
            <person name="Ravi A."/>
            <person name="Getino M."/>
            <person name="Pursley I."/>
            <person name="Horton D.L."/>
            <person name="Alikhan N.F."/>
            <person name="Baker D."/>
            <person name="Gharbi K."/>
            <person name="Hall N."/>
            <person name="Watson M."/>
            <person name="Adriaenssens E.M."/>
            <person name="Foster-Nyarko E."/>
            <person name="Jarju S."/>
            <person name="Secka A."/>
            <person name="Antonio M."/>
            <person name="Oren A."/>
            <person name="Chaudhuri R.R."/>
            <person name="La Ragione R."/>
            <person name="Hildebrand F."/>
            <person name="Pallen M.J."/>
        </authorList>
    </citation>
    <scope>NUCLEOTIDE SEQUENCE</scope>
    <source>
        <strain evidence="4">CHK192-2623</strain>
    </source>
</reference>
<keyword evidence="1" id="KW-0547">Nucleotide-binding</keyword>
<dbReference type="Pfam" id="PF00158">
    <property type="entry name" value="Sigma54_activat"/>
    <property type="match status" value="1"/>
</dbReference>
<dbReference type="AlphaFoldDB" id="A0A921EL96"/>
<comment type="caution">
    <text evidence="4">The sequence shown here is derived from an EMBL/GenBank/DDBJ whole genome shotgun (WGS) entry which is preliminary data.</text>
</comment>
<protein>
    <submittedName>
        <fullName evidence="4">Sigma-54 factor interaction domain-containing protein</fullName>
    </submittedName>
</protein>
<sequence>MRGVGKSYLASKIAQLAKSKGIISNEAPYIVLNCADYANNPELVSSMLFGYVKGAYTGADEAKDGLLKQANGGYLFLDEVHRLSSENQEKLFSFMD</sequence>
<dbReference type="PROSITE" id="PS50045">
    <property type="entry name" value="SIGMA54_INTERACT_4"/>
    <property type="match status" value="1"/>
</dbReference>
<dbReference type="InterPro" id="IPR002078">
    <property type="entry name" value="Sigma_54_int"/>
</dbReference>
<dbReference type="EMBL" id="DYYQ01000066">
    <property type="protein sequence ID" value="HJE50264.1"/>
    <property type="molecule type" value="Genomic_DNA"/>
</dbReference>
<evidence type="ECO:0000256" key="1">
    <source>
        <dbReference type="ARBA" id="ARBA00022741"/>
    </source>
</evidence>
<accession>A0A921EL96</accession>
<dbReference type="Proteomes" id="UP000732527">
    <property type="component" value="Unassembled WGS sequence"/>
</dbReference>
<dbReference type="GO" id="GO:0006355">
    <property type="term" value="P:regulation of DNA-templated transcription"/>
    <property type="evidence" value="ECO:0007669"/>
    <property type="project" value="InterPro"/>
</dbReference>
<evidence type="ECO:0000259" key="3">
    <source>
        <dbReference type="PROSITE" id="PS50045"/>
    </source>
</evidence>
<evidence type="ECO:0000313" key="5">
    <source>
        <dbReference type="Proteomes" id="UP000732527"/>
    </source>
</evidence>
<dbReference type="RefSeq" id="WP_375710880.1">
    <property type="nucleotide sequence ID" value="NZ_JAIQXC010000001.1"/>
</dbReference>
<name>A0A921EL96_LACJH</name>
<evidence type="ECO:0000313" key="4">
    <source>
        <dbReference type="EMBL" id="HJE50264.1"/>
    </source>
</evidence>
<reference evidence="4" key="2">
    <citation type="submission" date="2021-09" db="EMBL/GenBank/DDBJ databases">
        <authorList>
            <person name="Gilroy R."/>
        </authorList>
    </citation>
    <scope>NUCLEOTIDE SEQUENCE</scope>
    <source>
        <strain evidence="4">CHK192-2623</strain>
    </source>
</reference>
<gene>
    <name evidence="4" type="ORF">K8V69_08925</name>
</gene>
<dbReference type="PANTHER" id="PTHR32071">
    <property type="entry name" value="TRANSCRIPTIONAL REGULATORY PROTEIN"/>
    <property type="match status" value="1"/>
</dbReference>
<dbReference type="CDD" id="cd00009">
    <property type="entry name" value="AAA"/>
    <property type="match status" value="1"/>
</dbReference>
<feature type="domain" description="Sigma-54 factor interaction" evidence="3">
    <location>
        <begin position="1"/>
        <end position="96"/>
    </location>
</feature>
<dbReference type="SUPFAM" id="SSF52540">
    <property type="entry name" value="P-loop containing nucleoside triphosphate hydrolases"/>
    <property type="match status" value="1"/>
</dbReference>
<dbReference type="Gene3D" id="3.40.50.300">
    <property type="entry name" value="P-loop containing nucleotide triphosphate hydrolases"/>
    <property type="match status" value="1"/>
</dbReference>
<evidence type="ECO:0000256" key="2">
    <source>
        <dbReference type="ARBA" id="ARBA00022840"/>
    </source>
</evidence>